<evidence type="ECO:0000256" key="1">
    <source>
        <dbReference type="SAM" id="MobiDB-lite"/>
    </source>
</evidence>
<dbReference type="EMBL" id="MN740556">
    <property type="protein sequence ID" value="QHU33124.1"/>
    <property type="molecule type" value="Genomic_DNA"/>
</dbReference>
<protein>
    <submittedName>
        <fullName evidence="2">Uncharacterized protein</fullName>
    </submittedName>
</protein>
<accession>A0A6C0LU89</accession>
<organism evidence="2">
    <name type="scientific">viral metagenome</name>
    <dbReference type="NCBI Taxonomy" id="1070528"/>
    <lineage>
        <taxon>unclassified sequences</taxon>
        <taxon>metagenomes</taxon>
        <taxon>organismal metagenomes</taxon>
    </lineage>
</organism>
<feature type="compositionally biased region" description="Basic and acidic residues" evidence="1">
    <location>
        <begin position="130"/>
        <end position="191"/>
    </location>
</feature>
<sequence>MASKKDNKYYCSIGPVPKGKTLGEPEYCLETKQVRYYGKVAIDKKLLESIKKNVSNLIKEQLKLKKIHDDAKILVNEVKMIKIILSDQSAKPSKIKRAEDKKALLLKKRDNLIKRLQDQQELVESLEAYEEKKKKEEKKEEKKEKEKKEKKEKEKKEKKEKEKKEKEKKEKKEKEKKEKEKKEKKEKEKKASGSKTSKKK</sequence>
<reference evidence="2" key="1">
    <citation type="journal article" date="2020" name="Nature">
        <title>Giant virus diversity and host interactions through global metagenomics.</title>
        <authorList>
            <person name="Schulz F."/>
            <person name="Roux S."/>
            <person name="Paez-Espino D."/>
            <person name="Jungbluth S."/>
            <person name="Walsh D.A."/>
            <person name="Denef V.J."/>
            <person name="McMahon K.D."/>
            <person name="Konstantinidis K.T."/>
            <person name="Eloe-Fadrosh E.A."/>
            <person name="Kyrpides N.C."/>
            <person name="Woyke T."/>
        </authorList>
    </citation>
    <scope>NUCLEOTIDE SEQUENCE</scope>
    <source>
        <strain evidence="2">GVMAG-S-1014582-52</strain>
    </source>
</reference>
<dbReference type="AlphaFoldDB" id="A0A6C0LU89"/>
<proteinExistence type="predicted"/>
<feature type="region of interest" description="Disordered" evidence="1">
    <location>
        <begin position="130"/>
        <end position="200"/>
    </location>
</feature>
<evidence type="ECO:0000313" key="2">
    <source>
        <dbReference type="EMBL" id="QHU33124.1"/>
    </source>
</evidence>
<name>A0A6C0LU89_9ZZZZ</name>